<dbReference type="Ensembl" id="ENSCCNT00000014351.1">
    <property type="protein sequence ID" value="ENSCCNP00000010952.1"/>
    <property type="gene ID" value="ENSCCNG00000011378.1"/>
</dbReference>
<dbReference type="PANTHER" id="PTHR31980:SF1">
    <property type="entry name" value="PROTEIN FAM220A"/>
    <property type="match status" value="1"/>
</dbReference>
<feature type="domain" description="SIPAR" evidence="2">
    <location>
        <begin position="4"/>
        <end position="251"/>
    </location>
</feature>
<dbReference type="PANTHER" id="PTHR31980">
    <property type="entry name" value="PROTEIN FAM220A"/>
    <property type="match status" value="1"/>
</dbReference>
<dbReference type="CTD" id="84792"/>
<reference evidence="3" key="1">
    <citation type="submission" date="2023-09" db="UniProtKB">
        <authorList>
            <consortium name="Ensembl"/>
        </authorList>
    </citation>
    <scope>IDENTIFICATION</scope>
</reference>
<dbReference type="Pfam" id="PF15487">
    <property type="entry name" value="FAM220"/>
    <property type="match status" value="1"/>
</dbReference>
<dbReference type="RefSeq" id="XP_020009208.1">
    <property type="nucleotide sequence ID" value="XM_020153619.1"/>
</dbReference>
<reference evidence="5" key="2">
    <citation type="submission" date="2025-04" db="UniProtKB">
        <authorList>
            <consortium name="RefSeq"/>
        </authorList>
    </citation>
    <scope>IDENTIFICATION</scope>
    <source>
        <tissue evidence="5">Leukocyte</tissue>
    </source>
</reference>
<evidence type="ECO:0000259" key="2">
    <source>
        <dbReference type="Pfam" id="PF15487"/>
    </source>
</evidence>
<dbReference type="InterPro" id="IPR029155">
    <property type="entry name" value="SIPAR"/>
</dbReference>
<dbReference type="KEGG" id="ccan:109677846"/>
<dbReference type="GO" id="GO:0005634">
    <property type="term" value="C:nucleus"/>
    <property type="evidence" value="ECO:0007669"/>
    <property type="project" value="TreeGrafter"/>
</dbReference>
<feature type="region of interest" description="Disordered" evidence="1">
    <location>
        <begin position="1"/>
        <end position="57"/>
    </location>
</feature>
<proteinExistence type="predicted"/>
<accession>A0A8C0ZQI0</accession>
<evidence type="ECO:0000313" key="5">
    <source>
        <dbReference type="RefSeq" id="XP_020009208.1"/>
    </source>
</evidence>
<dbReference type="OrthoDB" id="60433at2759"/>
<gene>
    <name evidence="3 5" type="primary">Fam220a</name>
</gene>
<organism evidence="3">
    <name type="scientific">Castor canadensis</name>
    <name type="common">American beaver</name>
    <dbReference type="NCBI Taxonomy" id="51338"/>
    <lineage>
        <taxon>Eukaryota</taxon>
        <taxon>Metazoa</taxon>
        <taxon>Chordata</taxon>
        <taxon>Craniata</taxon>
        <taxon>Vertebrata</taxon>
        <taxon>Euteleostomi</taxon>
        <taxon>Mammalia</taxon>
        <taxon>Eutheria</taxon>
        <taxon>Euarchontoglires</taxon>
        <taxon>Glires</taxon>
        <taxon>Rodentia</taxon>
        <taxon>Castorimorpha</taxon>
        <taxon>Castoridae</taxon>
        <taxon>Castor</taxon>
    </lineage>
</organism>
<protein>
    <submittedName>
        <fullName evidence="5">Protein FAM220A</fullName>
    </submittedName>
</protein>
<dbReference type="InterPro" id="IPR040355">
    <property type="entry name" value="FAM220A"/>
</dbReference>
<dbReference type="GO" id="GO:0097677">
    <property type="term" value="F:STAT family protein binding"/>
    <property type="evidence" value="ECO:0007669"/>
    <property type="project" value="TreeGrafter"/>
</dbReference>
<name>A0A8C0ZQI0_CASCN</name>
<dbReference type="Proteomes" id="UP001732720">
    <property type="component" value="Chromosome 13"/>
</dbReference>
<keyword evidence="4" id="KW-1185">Reference proteome</keyword>
<dbReference type="GeneID" id="109677846"/>
<dbReference type="GO" id="GO:0000122">
    <property type="term" value="P:negative regulation of transcription by RNA polymerase II"/>
    <property type="evidence" value="ECO:0007669"/>
    <property type="project" value="TreeGrafter"/>
</dbReference>
<evidence type="ECO:0000313" key="3">
    <source>
        <dbReference type="Ensembl" id="ENSCCNP00000010952.1"/>
    </source>
</evidence>
<sequence>MRGRSGTLGTCLAEAPGSGGDGSDTRLCSLKKTQEGTSAQVPSQVHHPTVDVSGKSQNGMSFLEKKSDPREADLLLHSDNKVLLYAKELVGRNSASVAAPRKAEGLCAASAEKWLAGMSHGSREALGRDWPERGHRVTDSLIGDAWASGWLGHPQLWEVGVAKGEPARAFPEGQGAELGLSHPRSELSARPHAHAEVLPEEETRCVSCDLVKLVFSEQAIGYKKVLPCLKSTSLAPQTTLGLPALRPFQLANPLCQS</sequence>
<dbReference type="AlphaFoldDB" id="A0A8C0ZQI0"/>
<evidence type="ECO:0000256" key="1">
    <source>
        <dbReference type="SAM" id="MobiDB-lite"/>
    </source>
</evidence>
<evidence type="ECO:0000313" key="4">
    <source>
        <dbReference type="Proteomes" id="UP001732720"/>
    </source>
</evidence>